<evidence type="ECO:0000313" key="3">
    <source>
        <dbReference type="Proteomes" id="UP000033736"/>
    </source>
</evidence>
<keyword evidence="3" id="KW-1185">Reference proteome</keyword>
<dbReference type="EMBL" id="LAOQ01000010">
    <property type="protein sequence ID" value="KJW03854.1"/>
    <property type="molecule type" value="Genomic_DNA"/>
</dbReference>
<accession>A0A0F3RF87</accession>
<protein>
    <submittedName>
        <fullName evidence="2">Conjugative transfer TraN domain protein</fullName>
    </submittedName>
</protein>
<gene>
    <name evidence="2" type="ORF">RAT170B_1624</name>
</gene>
<feature type="signal peptide" evidence="1">
    <location>
        <begin position="1"/>
        <end position="19"/>
    </location>
</feature>
<reference evidence="2 3" key="1">
    <citation type="submission" date="2015-01" db="EMBL/GenBank/DDBJ databases">
        <title>Genome Sequencing of Rickettsiales /home/snadendla/prok_pipe/test/illegal_ec_num.txt.</title>
        <authorList>
            <person name="Daugherty S.C."/>
            <person name="Su Q."/>
            <person name="Abolude K."/>
            <person name="Beier-Sexton M."/>
            <person name="Carlyon J.A."/>
            <person name="Carter R."/>
            <person name="Day N.P."/>
            <person name="Dumler S.J."/>
            <person name="Dyachenko V."/>
            <person name="Godinez A."/>
            <person name="Kurtti T.J."/>
            <person name="Lichay M."/>
            <person name="Mullins K.E."/>
            <person name="Ott S."/>
            <person name="Pappas-Brown V."/>
            <person name="Paris D.H."/>
            <person name="Patel P."/>
            <person name="Richards A.L."/>
            <person name="Sadzewicz L."/>
            <person name="Sears K."/>
            <person name="Seidman D."/>
            <person name="Sengamalay N."/>
            <person name="Stenos J."/>
            <person name="Tallon L.J."/>
            <person name="Vincent G."/>
            <person name="Fraser C.M."/>
            <person name="Munderloh U."/>
            <person name="Dunning-Hotopp J.C."/>
        </authorList>
    </citation>
    <scope>NUCLEOTIDE SEQUENCE [LARGE SCALE GENOMIC DNA]</scope>
    <source>
        <strain evidence="2 3">T170-B</strain>
    </source>
</reference>
<evidence type="ECO:0000256" key="1">
    <source>
        <dbReference type="SAM" id="SignalP"/>
    </source>
</evidence>
<feature type="chain" id="PRO_5002465944" evidence="1">
    <location>
        <begin position="20"/>
        <end position="57"/>
    </location>
</feature>
<keyword evidence="1" id="KW-0732">Signal</keyword>
<sequence>MRFTFLSIIIVLFSFNAIANIQDSYNRAKQYENSIRLGNPDQMGNKVIFDKDVEFQI</sequence>
<dbReference type="PATRIC" id="fig|1268837.3.peg.535"/>
<comment type="caution">
    <text evidence="2">The sequence shown here is derived from an EMBL/GenBank/DDBJ whole genome shotgun (WGS) entry which is preliminary data.</text>
</comment>
<dbReference type="Proteomes" id="UP000033736">
    <property type="component" value="Unassembled WGS sequence"/>
</dbReference>
<name>A0A0F3RF87_9RICK</name>
<organism evidence="2 3">
    <name type="scientific">Rickettsia argasii T170-B</name>
    <dbReference type="NCBI Taxonomy" id="1268837"/>
    <lineage>
        <taxon>Bacteria</taxon>
        <taxon>Pseudomonadati</taxon>
        <taxon>Pseudomonadota</taxon>
        <taxon>Alphaproteobacteria</taxon>
        <taxon>Rickettsiales</taxon>
        <taxon>Rickettsiaceae</taxon>
        <taxon>Rickettsieae</taxon>
        <taxon>Rickettsia</taxon>
        <taxon>spotted fever group</taxon>
    </lineage>
</organism>
<proteinExistence type="predicted"/>
<evidence type="ECO:0000313" key="2">
    <source>
        <dbReference type="EMBL" id="KJW03854.1"/>
    </source>
</evidence>
<dbReference type="AlphaFoldDB" id="A0A0F3RF87"/>